<gene>
    <name evidence="1" type="ORF">SPELUC_LOCUS17038</name>
</gene>
<name>A0ACA9REW8_9GLOM</name>
<reference evidence="1" key="1">
    <citation type="submission" date="2021-06" db="EMBL/GenBank/DDBJ databases">
        <authorList>
            <person name="Kallberg Y."/>
            <person name="Tangrot J."/>
            <person name="Rosling A."/>
        </authorList>
    </citation>
    <scope>NUCLEOTIDE SEQUENCE</scope>
    <source>
        <strain evidence="1">28 12/20/2015</strain>
    </source>
</reference>
<dbReference type="Proteomes" id="UP000789366">
    <property type="component" value="Unassembled WGS sequence"/>
</dbReference>
<evidence type="ECO:0000313" key="1">
    <source>
        <dbReference type="EMBL" id="CAG8788781.1"/>
    </source>
</evidence>
<sequence>HKKNNLVANRKEGKSHEEGINNIVQTRYTRQRSKIFGFTPESLAFFFLPGNNGEGDYQFKGLREKRAKEYAKSLEYQRQFPKDPLSEKIKRFFE</sequence>
<organism evidence="1 2">
    <name type="scientific">Cetraspora pellucida</name>
    <dbReference type="NCBI Taxonomy" id="1433469"/>
    <lineage>
        <taxon>Eukaryota</taxon>
        <taxon>Fungi</taxon>
        <taxon>Fungi incertae sedis</taxon>
        <taxon>Mucoromycota</taxon>
        <taxon>Glomeromycotina</taxon>
        <taxon>Glomeromycetes</taxon>
        <taxon>Diversisporales</taxon>
        <taxon>Gigasporaceae</taxon>
        <taxon>Cetraspora</taxon>
    </lineage>
</organism>
<comment type="caution">
    <text evidence="1">The sequence shown here is derived from an EMBL/GenBank/DDBJ whole genome shotgun (WGS) entry which is preliminary data.</text>
</comment>
<keyword evidence="2" id="KW-1185">Reference proteome</keyword>
<proteinExistence type="predicted"/>
<accession>A0ACA9REW8</accession>
<feature type="non-terminal residue" evidence="1">
    <location>
        <position position="1"/>
    </location>
</feature>
<dbReference type="EMBL" id="CAJVPW010067039">
    <property type="protein sequence ID" value="CAG8788781.1"/>
    <property type="molecule type" value="Genomic_DNA"/>
</dbReference>
<protein>
    <submittedName>
        <fullName evidence="1">8283_t:CDS:1</fullName>
    </submittedName>
</protein>
<evidence type="ECO:0000313" key="2">
    <source>
        <dbReference type="Proteomes" id="UP000789366"/>
    </source>
</evidence>